<reference evidence="7" key="1">
    <citation type="submission" date="2020-05" db="EMBL/GenBank/DDBJ databases">
        <title>Genomic Encyclopedia of Type Strains, Phase IV (KMG-V): Genome sequencing to study the core and pangenomes of soil and plant-associated prokaryotes.</title>
        <authorList>
            <person name="Whitman W."/>
        </authorList>
    </citation>
    <scope>NUCLEOTIDE SEQUENCE</scope>
    <source>
        <strain evidence="7">16F</strain>
    </source>
</reference>
<dbReference type="SUPFAM" id="SSF54060">
    <property type="entry name" value="His-Me finger endonucleases"/>
    <property type="match status" value="1"/>
</dbReference>
<feature type="chain" id="PRO_5035205084" evidence="5">
    <location>
        <begin position="20"/>
        <end position="591"/>
    </location>
</feature>
<evidence type="ECO:0000256" key="3">
    <source>
        <dbReference type="ARBA" id="ARBA00022729"/>
    </source>
</evidence>
<dbReference type="Proteomes" id="UP000610746">
    <property type="component" value="Unassembled WGS sequence"/>
</dbReference>
<proteinExistence type="inferred from homology"/>
<dbReference type="RefSeq" id="WP_173779062.1">
    <property type="nucleotide sequence ID" value="NZ_JABSNO010000009.1"/>
</dbReference>
<dbReference type="InterPro" id="IPR044925">
    <property type="entry name" value="His-Me_finger_sf"/>
</dbReference>
<evidence type="ECO:0000256" key="4">
    <source>
        <dbReference type="ARBA" id="ARBA00022801"/>
    </source>
</evidence>
<dbReference type="PANTHER" id="PTHR33607:SF2">
    <property type="entry name" value="ENDONUCLEASE-1"/>
    <property type="match status" value="1"/>
</dbReference>
<accession>A0A8J8GAM4</accession>
<keyword evidence="8" id="KW-1185">Reference proteome</keyword>
<comment type="similarity">
    <text evidence="1">Belongs to the EndA/NucM nuclease family.</text>
</comment>
<name>A0A8J8GAM4_9FLAO</name>
<organism evidence="7 8">
    <name type="scientific">Frigoriflavimonas asaccharolytica</name>
    <dbReference type="NCBI Taxonomy" id="2735899"/>
    <lineage>
        <taxon>Bacteria</taxon>
        <taxon>Pseudomonadati</taxon>
        <taxon>Bacteroidota</taxon>
        <taxon>Flavobacteriia</taxon>
        <taxon>Flavobacteriales</taxon>
        <taxon>Weeksellaceae</taxon>
        <taxon>Frigoriflavimonas</taxon>
    </lineage>
</organism>
<evidence type="ECO:0000259" key="6">
    <source>
        <dbReference type="PROSITE" id="PS50853"/>
    </source>
</evidence>
<dbReference type="PROSITE" id="PS50853">
    <property type="entry name" value="FN3"/>
    <property type="match status" value="1"/>
</dbReference>
<dbReference type="GO" id="GO:0016787">
    <property type="term" value="F:hydrolase activity"/>
    <property type="evidence" value="ECO:0007669"/>
    <property type="project" value="UniProtKB-KW"/>
</dbReference>
<dbReference type="InterPro" id="IPR007346">
    <property type="entry name" value="Endonuclease-I"/>
</dbReference>
<dbReference type="Pfam" id="PF00041">
    <property type="entry name" value="fn3"/>
    <property type="match status" value="1"/>
</dbReference>
<evidence type="ECO:0000313" key="8">
    <source>
        <dbReference type="Proteomes" id="UP000610746"/>
    </source>
</evidence>
<dbReference type="GO" id="GO:0004519">
    <property type="term" value="F:endonuclease activity"/>
    <property type="evidence" value="ECO:0007669"/>
    <property type="project" value="UniProtKB-KW"/>
</dbReference>
<protein>
    <submittedName>
        <fullName evidence="7">Endonuclease I/chitodextrinase</fullName>
    </submittedName>
</protein>
<dbReference type="InterPro" id="IPR036116">
    <property type="entry name" value="FN3_sf"/>
</dbReference>
<dbReference type="Pfam" id="PF18962">
    <property type="entry name" value="Por_Secre_tail"/>
    <property type="match status" value="1"/>
</dbReference>
<dbReference type="PANTHER" id="PTHR33607">
    <property type="entry name" value="ENDONUCLEASE-1"/>
    <property type="match status" value="1"/>
</dbReference>
<dbReference type="Pfam" id="PF04231">
    <property type="entry name" value="Endonuclease_1"/>
    <property type="match status" value="1"/>
</dbReference>
<comment type="caution">
    <text evidence="7">The sequence shown here is derived from an EMBL/GenBank/DDBJ whole genome shotgun (WGS) entry which is preliminary data.</text>
</comment>
<dbReference type="InterPro" id="IPR003961">
    <property type="entry name" value="FN3_dom"/>
</dbReference>
<dbReference type="CDD" id="cd00063">
    <property type="entry name" value="FN3"/>
    <property type="match status" value="1"/>
</dbReference>
<dbReference type="AlphaFoldDB" id="A0A8J8GAM4"/>
<dbReference type="NCBIfam" id="TIGR04183">
    <property type="entry name" value="Por_Secre_tail"/>
    <property type="match status" value="1"/>
</dbReference>
<evidence type="ECO:0000313" key="7">
    <source>
        <dbReference type="EMBL" id="NRS92455.1"/>
    </source>
</evidence>
<keyword evidence="2" id="KW-0540">Nuclease</keyword>
<feature type="signal peptide" evidence="5">
    <location>
        <begin position="1"/>
        <end position="19"/>
    </location>
</feature>
<keyword evidence="7" id="KW-0255">Endonuclease</keyword>
<dbReference type="InterPro" id="IPR013783">
    <property type="entry name" value="Ig-like_fold"/>
</dbReference>
<keyword evidence="4" id="KW-0378">Hydrolase</keyword>
<evidence type="ECO:0000256" key="5">
    <source>
        <dbReference type="SAM" id="SignalP"/>
    </source>
</evidence>
<dbReference type="SMART" id="SM00060">
    <property type="entry name" value="FN3"/>
    <property type="match status" value="1"/>
</dbReference>
<gene>
    <name evidence="7" type="ORF">HNQ03_001530</name>
</gene>
<dbReference type="Gene3D" id="2.60.40.10">
    <property type="entry name" value="Immunoglobulins"/>
    <property type="match status" value="1"/>
</dbReference>
<keyword evidence="3 5" id="KW-0732">Signal</keyword>
<dbReference type="SUPFAM" id="SSF49265">
    <property type="entry name" value="Fibronectin type III"/>
    <property type="match status" value="1"/>
</dbReference>
<sequence length="591" mass="63512">MKKIFSSFILAFLCQFSFAQIPAGYYNGTTGLSGAALKTKLFQIISTGTVDNGYGGLWTAYQTTDKDNFYENDNTVLDIYSENPNGPDPYNYNFGTGQCGNVGAEGTCYNREHVVPQSLFNSVAPMVSDIHFIRPTDGKVNGARSNYPFGNVGTATFTSLNGSKVGNSTSLGYGGTVFEPNSAFKGDIARMVLYFVTRYETQLSGFSTGNLLGGSSFPGLQAWELQQMLIWNAQDPVSAEEIARNNASYTYQGNRNPFIDNNQYVTDIWGSVVVDTTPPTVPTNLAASNPTSNTIDLAWTPSTDNVGVSGYDVYVNGIGTTTVSGTTATISNLSPSTTYNFYLKARDLAGNTSAQSNTATETTLAGAPAGTSCGAEDFENIPTSASNYDTRTWTNNFINWTATDARTDQPLNGRAITIRNGTLSSSSIGGGIKKITISTKLIYGSVAGTFTVRINGTSVGTVPYSTSTGTFSIDNINVTGSFTLSLTDNSVTGNRVAFDDITWECYSLSTSEIEAGNQFQIYPNPVIDGKLNVKGENLNKIKFAEIYDTNGKLIQKISAPFEKSTSIILNKIPTGLYILKTSEFSTKFIVK</sequence>
<evidence type="ECO:0000256" key="2">
    <source>
        <dbReference type="ARBA" id="ARBA00022722"/>
    </source>
</evidence>
<evidence type="ECO:0000256" key="1">
    <source>
        <dbReference type="ARBA" id="ARBA00006429"/>
    </source>
</evidence>
<dbReference type="EMBL" id="JABSNO010000009">
    <property type="protein sequence ID" value="NRS92455.1"/>
    <property type="molecule type" value="Genomic_DNA"/>
</dbReference>
<feature type="domain" description="Fibronectin type-III" evidence="6">
    <location>
        <begin position="281"/>
        <end position="366"/>
    </location>
</feature>
<dbReference type="InterPro" id="IPR026444">
    <property type="entry name" value="Secre_tail"/>
</dbReference>